<dbReference type="Proteomes" id="UP001259587">
    <property type="component" value="Unassembled WGS sequence"/>
</dbReference>
<comment type="caution">
    <text evidence="1">The sequence shown here is derived from an EMBL/GenBank/DDBJ whole genome shotgun (WGS) entry which is preliminary data.</text>
</comment>
<proteinExistence type="predicted"/>
<protein>
    <submittedName>
        <fullName evidence="1">Uncharacterized protein</fullName>
    </submittedName>
</protein>
<name>A0ACC6K8W5_9PSED</name>
<gene>
    <name evidence="1" type="ORF">J2W83_004566</name>
</gene>
<evidence type="ECO:0000313" key="1">
    <source>
        <dbReference type="EMBL" id="MDR6714929.1"/>
    </source>
</evidence>
<sequence length="77" mass="8175">MKTVMFAALLAMAALAHAEDQGQDTEDYAVAAESLAPAPETRAGRQKRSVAPIVGMSCEPGYKQVGDECTMANPEFE</sequence>
<organism evidence="1 2">
    <name type="scientific">Pseudomonas hunanensis</name>
    <dbReference type="NCBI Taxonomy" id="1247546"/>
    <lineage>
        <taxon>Bacteria</taxon>
        <taxon>Pseudomonadati</taxon>
        <taxon>Pseudomonadota</taxon>
        <taxon>Gammaproteobacteria</taxon>
        <taxon>Pseudomonadales</taxon>
        <taxon>Pseudomonadaceae</taxon>
        <taxon>Pseudomonas</taxon>
    </lineage>
</organism>
<evidence type="ECO:0000313" key="2">
    <source>
        <dbReference type="Proteomes" id="UP001259587"/>
    </source>
</evidence>
<reference evidence="1" key="1">
    <citation type="submission" date="2023-07" db="EMBL/GenBank/DDBJ databases">
        <title>Sorghum-associated microbial communities from plants grown in Nebraska, USA.</title>
        <authorList>
            <person name="Schachtman D."/>
        </authorList>
    </citation>
    <scope>NUCLEOTIDE SEQUENCE</scope>
    <source>
        <strain evidence="1">BE56</strain>
    </source>
</reference>
<dbReference type="EMBL" id="JAVDTH010000038">
    <property type="protein sequence ID" value="MDR6714929.1"/>
    <property type="molecule type" value="Genomic_DNA"/>
</dbReference>
<accession>A0ACC6K8W5</accession>
<keyword evidence="2" id="KW-1185">Reference proteome</keyword>